<sequence>MPDAAFVCPISDFSEVMLMLRASTGPSVCAGCCDAGQIRQGPRREAYQFRVLRQRQPCWPRILLPSMRDGSFRPEFRQAGLQLHPCHR</sequence>
<dbReference type="AlphaFoldDB" id="A0AA36C456"/>
<proteinExistence type="predicted"/>
<organism evidence="1 2">
    <name type="scientific">Mesorhabditis spiculigera</name>
    <dbReference type="NCBI Taxonomy" id="96644"/>
    <lineage>
        <taxon>Eukaryota</taxon>
        <taxon>Metazoa</taxon>
        <taxon>Ecdysozoa</taxon>
        <taxon>Nematoda</taxon>
        <taxon>Chromadorea</taxon>
        <taxon>Rhabditida</taxon>
        <taxon>Rhabditina</taxon>
        <taxon>Rhabditomorpha</taxon>
        <taxon>Rhabditoidea</taxon>
        <taxon>Rhabditidae</taxon>
        <taxon>Mesorhabditinae</taxon>
        <taxon>Mesorhabditis</taxon>
    </lineage>
</organism>
<dbReference type="EMBL" id="CATQJA010000012">
    <property type="protein sequence ID" value="CAJ0557434.1"/>
    <property type="molecule type" value="Genomic_DNA"/>
</dbReference>
<protein>
    <submittedName>
        <fullName evidence="1">Uncharacterized protein</fullName>
    </submittedName>
</protein>
<dbReference type="Proteomes" id="UP001177023">
    <property type="component" value="Unassembled WGS sequence"/>
</dbReference>
<gene>
    <name evidence="1" type="ORF">MSPICULIGERA_LOCUS192</name>
</gene>
<name>A0AA36C456_9BILA</name>
<evidence type="ECO:0000313" key="2">
    <source>
        <dbReference type="Proteomes" id="UP001177023"/>
    </source>
</evidence>
<feature type="non-terminal residue" evidence="1">
    <location>
        <position position="88"/>
    </location>
</feature>
<keyword evidence="2" id="KW-1185">Reference proteome</keyword>
<reference evidence="1" key="1">
    <citation type="submission" date="2023-06" db="EMBL/GenBank/DDBJ databases">
        <authorList>
            <person name="Delattre M."/>
        </authorList>
    </citation>
    <scope>NUCLEOTIDE SEQUENCE</scope>
    <source>
        <strain evidence="1">AF72</strain>
    </source>
</reference>
<accession>A0AA36C456</accession>
<evidence type="ECO:0000313" key="1">
    <source>
        <dbReference type="EMBL" id="CAJ0557434.1"/>
    </source>
</evidence>
<comment type="caution">
    <text evidence="1">The sequence shown here is derived from an EMBL/GenBank/DDBJ whole genome shotgun (WGS) entry which is preliminary data.</text>
</comment>